<keyword evidence="5" id="KW-1185">Reference proteome</keyword>
<comment type="caution">
    <text evidence="4">The sequence shown here is derived from an EMBL/GenBank/DDBJ whole genome shotgun (WGS) entry which is preliminary data.</text>
</comment>
<proteinExistence type="predicted"/>
<accession>A0A4R1BKM0</accession>
<keyword evidence="2" id="KW-0325">Glycoprotein</keyword>
<protein>
    <recommendedName>
        <fullName evidence="3">Sulfotransferase domain-containing protein</fullName>
    </recommendedName>
</protein>
<dbReference type="Proteomes" id="UP000295443">
    <property type="component" value="Unassembled WGS sequence"/>
</dbReference>
<sequence>MRRFVGIGAQKCASSWLYDILADHPAVSVSTVKEVNFFSYHYENGYKWYGRQFNSKPKASLVGEISPSYFNECSVPARVKLLDASTLILVSLRDPVERALSQHRHMVRIGRIDPRNASFEDALRDNPSYLEQGMYARHMARWYENFPKQQIKVVLMQDIKMDPDGVAGDVYSYLDIDPNHTSSSLHQKSNESYAVKYRTFGNTVETIRSAARSVGLGAVWSLAGNVGLQKIYRKINRIPSNDIIPPVLPETIAYLKNMYRQDTLRLQDMVERDLCCWL</sequence>
<dbReference type="PANTHER" id="PTHR10605">
    <property type="entry name" value="HEPARAN SULFATE SULFOTRANSFERASE"/>
    <property type="match status" value="1"/>
</dbReference>
<dbReference type="EMBL" id="SJZB01000013">
    <property type="protein sequence ID" value="TCJ17940.1"/>
    <property type="molecule type" value="Genomic_DNA"/>
</dbReference>
<keyword evidence="1" id="KW-0808">Transferase</keyword>
<feature type="domain" description="Sulfotransferase" evidence="3">
    <location>
        <begin position="7"/>
        <end position="182"/>
    </location>
</feature>
<dbReference type="Pfam" id="PF00685">
    <property type="entry name" value="Sulfotransfer_1"/>
    <property type="match status" value="1"/>
</dbReference>
<dbReference type="GO" id="GO:0008146">
    <property type="term" value="F:sulfotransferase activity"/>
    <property type="evidence" value="ECO:0007669"/>
    <property type="project" value="InterPro"/>
</dbReference>
<gene>
    <name evidence="4" type="ORF">EZJ19_03250</name>
</gene>
<dbReference type="OrthoDB" id="9075305at2"/>
<dbReference type="AlphaFoldDB" id="A0A4R1BKM0"/>
<dbReference type="SUPFAM" id="SSF52540">
    <property type="entry name" value="P-loop containing nucleoside triphosphate hydrolases"/>
    <property type="match status" value="1"/>
</dbReference>
<dbReference type="PANTHER" id="PTHR10605:SF56">
    <property type="entry name" value="BIFUNCTIONAL HEPARAN SULFATE N-DEACETYLASE_N-SULFOTRANSFERASE"/>
    <property type="match status" value="1"/>
</dbReference>
<evidence type="ECO:0000259" key="3">
    <source>
        <dbReference type="Pfam" id="PF00685"/>
    </source>
</evidence>
<evidence type="ECO:0000256" key="2">
    <source>
        <dbReference type="ARBA" id="ARBA00023180"/>
    </source>
</evidence>
<dbReference type="RefSeq" id="WP_131444859.1">
    <property type="nucleotide sequence ID" value="NZ_SJZB01000013.1"/>
</dbReference>
<dbReference type="InterPro" id="IPR037359">
    <property type="entry name" value="NST/OST"/>
</dbReference>
<dbReference type="InterPro" id="IPR027417">
    <property type="entry name" value="P-loop_NTPase"/>
</dbReference>
<evidence type="ECO:0000313" key="5">
    <source>
        <dbReference type="Proteomes" id="UP000295443"/>
    </source>
</evidence>
<dbReference type="Gene3D" id="3.40.50.300">
    <property type="entry name" value="P-loop containing nucleotide triphosphate hydrolases"/>
    <property type="match status" value="1"/>
</dbReference>
<name>A0A4R1BKM0_9PROT</name>
<organism evidence="4 5">
    <name type="scientific">Parasulfuritortus cantonensis</name>
    <dbReference type="NCBI Taxonomy" id="2528202"/>
    <lineage>
        <taxon>Bacteria</taxon>
        <taxon>Pseudomonadati</taxon>
        <taxon>Pseudomonadota</taxon>
        <taxon>Betaproteobacteria</taxon>
        <taxon>Nitrosomonadales</taxon>
        <taxon>Thiobacillaceae</taxon>
        <taxon>Parasulfuritortus</taxon>
    </lineage>
</organism>
<reference evidence="4 5" key="1">
    <citation type="submission" date="2019-03" db="EMBL/GenBank/DDBJ databases">
        <title>Genome sequence of Thiobacillaceae bacterium LSR1, a sulfur-oxidizing bacterium isolated from freshwater sediment.</title>
        <authorList>
            <person name="Li S."/>
        </authorList>
    </citation>
    <scope>NUCLEOTIDE SEQUENCE [LARGE SCALE GENOMIC DNA]</scope>
    <source>
        <strain evidence="4 5">LSR1</strain>
    </source>
</reference>
<evidence type="ECO:0000313" key="4">
    <source>
        <dbReference type="EMBL" id="TCJ17940.1"/>
    </source>
</evidence>
<evidence type="ECO:0000256" key="1">
    <source>
        <dbReference type="ARBA" id="ARBA00022679"/>
    </source>
</evidence>
<dbReference type="InterPro" id="IPR000863">
    <property type="entry name" value="Sulfotransferase_dom"/>
</dbReference>